<dbReference type="InterPro" id="IPR036259">
    <property type="entry name" value="MFS_trans_sf"/>
</dbReference>
<evidence type="ECO:0000313" key="8">
    <source>
        <dbReference type="EMBL" id="MFD2417016.1"/>
    </source>
</evidence>
<evidence type="ECO:0000259" key="7">
    <source>
        <dbReference type="PROSITE" id="PS50850"/>
    </source>
</evidence>
<sequence>MIGRAPLYLGGMLGPFGAGVVAAMLPELSRSFDVSTTAAATSLTAYLLPFALVMLVSGTFGERWGPSRTIRCAYAGYLVVALAAAVAPWFWLFQVSRGLQGVANAFTTPLLLTKLAATTSKERLGRTLGTYGALQSIGQTSAPLIGGLAAEGSWRWAFAGIAALSAVLVLSPLPPDAPTPSEPARLRDAWQPGVLSAGVVIFVASACMIGLTFLVAFRLDDLFRFAPGIRGLALTACGVAGFVAARPAGAVSDRFGPRVAVRAGMLVGAIAVAVIGVSRSSPVLIAAWALAGVCGQLVLVGTNASVLTGGAGGRGGAISVVTALRFLGMAVAPAAFTGLYRHDPVLGFLVPAVILALTVPLAALSRRTGRAREPTGAGRSG</sequence>
<feature type="transmembrane region" description="Helical" evidence="6">
    <location>
        <begin position="194"/>
        <end position="217"/>
    </location>
</feature>
<evidence type="ECO:0000256" key="3">
    <source>
        <dbReference type="ARBA" id="ARBA00022692"/>
    </source>
</evidence>
<name>A0ABW5FQ89_9PSEU</name>
<feature type="transmembrane region" description="Helical" evidence="6">
    <location>
        <begin position="259"/>
        <end position="277"/>
    </location>
</feature>
<dbReference type="Proteomes" id="UP001597417">
    <property type="component" value="Unassembled WGS sequence"/>
</dbReference>
<evidence type="ECO:0000256" key="5">
    <source>
        <dbReference type="ARBA" id="ARBA00023136"/>
    </source>
</evidence>
<proteinExistence type="predicted"/>
<evidence type="ECO:0000256" key="6">
    <source>
        <dbReference type="SAM" id="Phobius"/>
    </source>
</evidence>
<dbReference type="PROSITE" id="PS50850">
    <property type="entry name" value="MFS"/>
    <property type="match status" value="1"/>
</dbReference>
<dbReference type="Gene3D" id="1.20.1250.20">
    <property type="entry name" value="MFS general substrate transporter like domains"/>
    <property type="match status" value="2"/>
</dbReference>
<feature type="transmembrane region" description="Helical" evidence="6">
    <location>
        <begin position="7"/>
        <end position="25"/>
    </location>
</feature>
<evidence type="ECO:0000313" key="9">
    <source>
        <dbReference type="Proteomes" id="UP001597417"/>
    </source>
</evidence>
<keyword evidence="4 6" id="KW-1133">Transmembrane helix</keyword>
<feature type="domain" description="Major facilitator superfamily (MFS) profile" evidence="7">
    <location>
        <begin position="3"/>
        <end position="370"/>
    </location>
</feature>
<dbReference type="InterPro" id="IPR001958">
    <property type="entry name" value="Tet-R_TetA/multi-R_MdtG-like"/>
</dbReference>
<feature type="transmembrane region" description="Helical" evidence="6">
    <location>
        <begin position="154"/>
        <end position="173"/>
    </location>
</feature>
<comment type="subcellular location">
    <subcellularLocation>
        <location evidence="1">Cell membrane</location>
        <topology evidence="1">Multi-pass membrane protein</topology>
    </subcellularLocation>
</comment>
<feature type="transmembrane region" description="Helical" evidence="6">
    <location>
        <begin position="229"/>
        <end position="247"/>
    </location>
</feature>
<comment type="caution">
    <text evidence="8">The sequence shown here is derived from an EMBL/GenBank/DDBJ whole genome shotgun (WGS) entry which is preliminary data.</text>
</comment>
<dbReference type="Pfam" id="PF07690">
    <property type="entry name" value="MFS_1"/>
    <property type="match status" value="1"/>
</dbReference>
<dbReference type="SUPFAM" id="SSF103473">
    <property type="entry name" value="MFS general substrate transporter"/>
    <property type="match status" value="1"/>
</dbReference>
<accession>A0ABW5FQ89</accession>
<gene>
    <name evidence="8" type="ORF">ACFSXZ_11855</name>
</gene>
<feature type="transmembrane region" description="Helical" evidence="6">
    <location>
        <begin position="345"/>
        <end position="364"/>
    </location>
</feature>
<evidence type="ECO:0000256" key="4">
    <source>
        <dbReference type="ARBA" id="ARBA00022989"/>
    </source>
</evidence>
<feature type="transmembrane region" description="Helical" evidence="6">
    <location>
        <begin position="316"/>
        <end position="339"/>
    </location>
</feature>
<feature type="transmembrane region" description="Helical" evidence="6">
    <location>
        <begin position="37"/>
        <end position="60"/>
    </location>
</feature>
<evidence type="ECO:0000256" key="2">
    <source>
        <dbReference type="ARBA" id="ARBA00022448"/>
    </source>
</evidence>
<feature type="transmembrane region" description="Helical" evidence="6">
    <location>
        <begin position="72"/>
        <end position="92"/>
    </location>
</feature>
<dbReference type="PANTHER" id="PTHR42718:SF9">
    <property type="entry name" value="MAJOR FACILITATOR SUPERFAMILY MULTIDRUG TRANSPORTER MFSC"/>
    <property type="match status" value="1"/>
</dbReference>
<reference evidence="9" key="1">
    <citation type="journal article" date="2019" name="Int. J. Syst. Evol. Microbiol.">
        <title>The Global Catalogue of Microorganisms (GCM) 10K type strain sequencing project: providing services to taxonomists for standard genome sequencing and annotation.</title>
        <authorList>
            <consortium name="The Broad Institute Genomics Platform"/>
            <consortium name="The Broad Institute Genome Sequencing Center for Infectious Disease"/>
            <person name="Wu L."/>
            <person name="Ma J."/>
        </authorList>
    </citation>
    <scope>NUCLEOTIDE SEQUENCE [LARGE SCALE GENOMIC DNA]</scope>
    <source>
        <strain evidence="9">CGMCC 4.7645</strain>
    </source>
</reference>
<evidence type="ECO:0000256" key="1">
    <source>
        <dbReference type="ARBA" id="ARBA00004651"/>
    </source>
</evidence>
<dbReference type="InterPro" id="IPR020846">
    <property type="entry name" value="MFS_dom"/>
</dbReference>
<protein>
    <submittedName>
        <fullName evidence="8">MFS transporter</fullName>
    </submittedName>
</protein>
<keyword evidence="3 6" id="KW-0812">Transmembrane</keyword>
<keyword evidence="5 6" id="KW-0472">Membrane</keyword>
<keyword evidence="9" id="KW-1185">Reference proteome</keyword>
<dbReference type="InterPro" id="IPR011701">
    <property type="entry name" value="MFS"/>
</dbReference>
<dbReference type="PRINTS" id="PR01035">
    <property type="entry name" value="TCRTETA"/>
</dbReference>
<dbReference type="RefSeq" id="WP_378264330.1">
    <property type="nucleotide sequence ID" value="NZ_JBHUKR010000006.1"/>
</dbReference>
<dbReference type="EMBL" id="JBHUKR010000006">
    <property type="protein sequence ID" value="MFD2417016.1"/>
    <property type="molecule type" value="Genomic_DNA"/>
</dbReference>
<dbReference type="PANTHER" id="PTHR42718">
    <property type="entry name" value="MAJOR FACILITATOR SUPERFAMILY MULTIDRUG TRANSPORTER MFSC"/>
    <property type="match status" value="1"/>
</dbReference>
<feature type="transmembrane region" description="Helical" evidence="6">
    <location>
        <begin position="283"/>
        <end position="304"/>
    </location>
</feature>
<organism evidence="8 9">
    <name type="scientific">Amycolatopsis pigmentata</name>
    <dbReference type="NCBI Taxonomy" id="450801"/>
    <lineage>
        <taxon>Bacteria</taxon>
        <taxon>Bacillati</taxon>
        <taxon>Actinomycetota</taxon>
        <taxon>Actinomycetes</taxon>
        <taxon>Pseudonocardiales</taxon>
        <taxon>Pseudonocardiaceae</taxon>
        <taxon>Amycolatopsis</taxon>
    </lineage>
</organism>
<keyword evidence="2" id="KW-0813">Transport</keyword>